<protein>
    <submittedName>
        <fullName evidence="1">Uncharacterized protein</fullName>
    </submittedName>
</protein>
<dbReference type="Proteomes" id="UP000002059">
    <property type="component" value="Partially assembled WGS sequence"/>
</dbReference>
<dbReference type="VEuPathDB" id="FungiDB:PAAG_12636"/>
<accession>A0A0A2UZQ2</accession>
<dbReference type="GeneID" id="26971224"/>
<reference evidence="1 2" key="1">
    <citation type="journal article" date="2011" name="PLoS Genet.">
        <title>Comparative genomic analysis of human fungal pathogens causing paracoccidioidomycosis.</title>
        <authorList>
            <person name="Desjardins C.A."/>
            <person name="Champion M.D."/>
            <person name="Holder J.W."/>
            <person name="Muszewska A."/>
            <person name="Goldberg J."/>
            <person name="Bailao A.M."/>
            <person name="Brigido M.M."/>
            <person name="Ferreira M.E."/>
            <person name="Garcia A.M."/>
            <person name="Grynberg M."/>
            <person name="Gujja S."/>
            <person name="Heiman D.I."/>
            <person name="Henn M.R."/>
            <person name="Kodira C.D."/>
            <person name="Leon-Narvaez H."/>
            <person name="Longo L.V."/>
            <person name="Ma L.J."/>
            <person name="Malavazi I."/>
            <person name="Matsuo A.L."/>
            <person name="Morais F.V."/>
            <person name="Pereira M."/>
            <person name="Rodriguez-Brito S."/>
            <person name="Sakthikumar S."/>
            <person name="Salem-Izacc S.M."/>
            <person name="Sykes S.M."/>
            <person name="Teixeira M.M."/>
            <person name="Vallejo M.C."/>
            <person name="Walter M.E."/>
            <person name="Yandava C."/>
            <person name="Young S."/>
            <person name="Zeng Q."/>
            <person name="Zucker J."/>
            <person name="Felipe M.S."/>
            <person name="Goldman G.H."/>
            <person name="Haas B.J."/>
            <person name="McEwen J.G."/>
            <person name="Nino-Vega G."/>
            <person name="Puccia R."/>
            <person name="San-Blas G."/>
            <person name="Soares C.M."/>
            <person name="Birren B.W."/>
            <person name="Cuomo C.A."/>
        </authorList>
    </citation>
    <scope>NUCLEOTIDE SEQUENCE [LARGE SCALE GENOMIC DNA]</scope>
    <source>
        <strain evidence="2">ATCC MYA-826 / Pb01</strain>
    </source>
</reference>
<evidence type="ECO:0000313" key="2">
    <source>
        <dbReference type="Proteomes" id="UP000002059"/>
    </source>
</evidence>
<dbReference type="EMBL" id="KN294036">
    <property type="protein sequence ID" value="KGQ00703.1"/>
    <property type="molecule type" value="Genomic_DNA"/>
</dbReference>
<dbReference type="HOGENOM" id="CLU_2850310_0_0_1"/>
<evidence type="ECO:0000313" key="1">
    <source>
        <dbReference type="EMBL" id="KGQ00703.1"/>
    </source>
</evidence>
<sequence>MVRATVSDCKWWPCIRIAWPSSIANQNCGEHGFRSQIVAQAYKRRDKATSHIRQKYTFKKRLLVR</sequence>
<name>A0A0A2UZQ2_PARBA</name>
<gene>
    <name evidence="1" type="ORF">PAAG_12636</name>
</gene>
<proteinExistence type="predicted"/>
<organism evidence="1 2">
    <name type="scientific">Paracoccidioides lutzii (strain ATCC MYA-826 / Pb01)</name>
    <name type="common">Paracoccidioides brasiliensis</name>
    <dbReference type="NCBI Taxonomy" id="502779"/>
    <lineage>
        <taxon>Eukaryota</taxon>
        <taxon>Fungi</taxon>
        <taxon>Dikarya</taxon>
        <taxon>Ascomycota</taxon>
        <taxon>Pezizomycotina</taxon>
        <taxon>Eurotiomycetes</taxon>
        <taxon>Eurotiomycetidae</taxon>
        <taxon>Onygenales</taxon>
        <taxon>Ajellomycetaceae</taxon>
        <taxon>Paracoccidioides</taxon>
    </lineage>
</organism>
<dbReference type="RefSeq" id="XP_015702286.1">
    <property type="nucleotide sequence ID" value="XM_015848102.1"/>
</dbReference>
<dbReference type="AlphaFoldDB" id="A0A0A2UZQ2"/>
<keyword evidence="2" id="KW-1185">Reference proteome</keyword>
<dbReference type="KEGG" id="pbl:PAAG_12636"/>